<dbReference type="PROSITE" id="PS50082">
    <property type="entry name" value="WD_REPEATS_2"/>
    <property type="match status" value="4"/>
</dbReference>
<dbReference type="Gene3D" id="2.130.10.10">
    <property type="entry name" value="YVTN repeat-like/Quinoprotein amine dehydrogenase"/>
    <property type="match status" value="3"/>
</dbReference>
<dbReference type="CDD" id="cd00200">
    <property type="entry name" value="WD40"/>
    <property type="match status" value="1"/>
</dbReference>
<dbReference type="AlphaFoldDB" id="A0AAV2Q6L9"/>
<dbReference type="SUPFAM" id="SSF158235">
    <property type="entry name" value="SOCS box-like"/>
    <property type="match status" value="1"/>
</dbReference>
<dbReference type="GO" id="GO:0035556">
    <property type="term" value="P:intracellular signal transduction"/>
    <property type="evidence" value="ECO:0007669"/>
    <property type="project" value="InterPro"/>
</dbReference>
<name>A0AAV2Q6L9_MEGNR</name>
<dbReference type="PRINTS" id="PR00320">
    <property type="entry name" value="GPROTEINBRPT"/>
</dbReference>
<evidence type="ECO:0000256" key="4">
    <source>
        <dbReference type="PROSITE-ProRule" id="PRU00221"/>
    </source>
</evidence>
<dbReference type="InterPro" id="IPR001496">
    <property type="entry name" value="SOCS_box"/>
</dbReference>
<dbReference type="PROSITE" id="PS00678">
    <property type="entry name" value="WD_REPEATS_1"/>
    <property type="match status" value="3"/>
</dbReference>
<organism evidence="6 7">
    <name type="scientific">Meganyctiphanes norvegica</name>
    <name type="common">Northern krill</name>
    <name type="synonym">Thysanopoda norvegica</name>
    <dbReference type="NCBI Taxonomy" id="48144"/>
    <lineage>
        <taxon>Eukaryota</taxon>
        <taxon>Metazoa</taxon>
        <taxon>Ecdysozoa</taxon>
        <taxon>Arthropoda</taxon>
        <taxon>Crustacea</taxon>
        <taxon>Multicrustacea</taxon>
        <taxon>Malacostraca</taxon>
        <taxon>Eumalacostraca</taxon>
        <taxon>Eucarida</taxon>
        <taxon>Euphausiacea</taxon>
        <taxon>Euphausiidae</taxon>
        <taxon>Meganyctiphanes</taxon>
    </lineage>
</organism>
<keyword evidence="2" id="KW-0677">Repeat</keyword>
<feature type="repeat" description="WD" evidence="4">
    <location>
        <begin position="290"/>
        <end position="331"/>
    </location>
</feature>
<sequence>MERYSQEQTDGEARVIGELATGRDGVNYQPGGECWATAFAPDESRFAWSCGFRKVVIIPWNRYKNCMQSQDNYDPDGYAISAEHVSIDAGFTVTSLAFGTGTPEKELIPKQRGYWTRFDFTKDLILATGHTNGRIRIWDPYTGKLLLELTDHVQPVLALSFAPDGSLRLVSGSKDHTIKVWDMSDDGNMFKTMREHTGPVRSLSWSPDSKMLCSTGDKQKVFLWCMESFRMLRRLSGHYNDVLDCSFSPDGAMLATASADTRVIVWDTSTGEQLRVLNHTKPATSIIYMSGANGAYVRGVTFSPNGCHISTVCQDGYLRFWNLMSEEDEAEVTGTTLEGEAMLNCTFSPVGGAVAVGHGSGNAVFYLAPTMVPSLLHLSRMTIRRSIGDVASSKNILLPHTLRPYLQYKHW</sequence>
<dbReference type="SMART" id="SM00320">
    <property type="entry name" value="WD40"/>
    <property type="match status" value="5"/>
</dbReference>
<gene>
    <name evidence="6" type="ORF">MNOR_LOCUS8767</name>
</gene>
<dbReference type="InterPro" id="IPR036322">
    <property type="entry name" value="WD40_repeat_dom_sf"/>
</dbReference>
<evidence type="ECO:0000256" key="1">
    <source>
        <dbReference type="ARBA" id="ARBA00022574"/>
    </source>
</evidence>
<dbReference type="InterPro" id="IPR015943">
    <property type="entry name" value="WD40/YVTN_repeat-like_dom_sf"/>
</dbReference>
<dbReference type="SMART" id="SM00969">
    <property type="entry name" value="SOCS_box"/>
    <property type="match status" value="1"/>
</dbReference>
<dbReference type="InterPro" id="IPR019775">
    <property type="entry name" value="WD40_repeat_CS"/>
</dbReference>
<dbReference type="EMBL" id="CAXKWB010004125">
    <property type="protein sequence ID" value="CAL4072181.1"/>
    <property type="molecule type" value="Genomic_DNA"/>
</dbReference>
<dbReference type="PANTHER" id="PTHR15622">
    <property type="entry name" value="WD40 REPEAT PROTEIN"/>
    <property type="match status" value="1"/>
</dbReference>
<dbReference type="PROSITE" id="PS50294">
    <property type="entry name" value="WD_REPEATS_REGION"/>
    <property type="match status" value="3"/>
</dbReference>
<accession>A0AAV2Q6L9</accession>
<evidence type="ECO:0000256" key="2">
    <source>
        <dbReference type="ARBA" id="ARBA00022737"/>
    </source>
</evidence>
<dbReference type="PROSITE" id="PS50225">
    <property type="entry name" value="SOCS"/>
    <property type="match status" value="1"/>
</dbReference>
<keyword evidence="1 4" id="KW-0853">WD repeat</keyword>
<evidence type="ECO:0000259" key="5">
    <source>
        <dbReference type="PROSITE" id="PS50225"/>
    </source>
</evidence>
<dbReference type="InterPro" id="IPR001680">
    <property type="entry name" value="WD40_rpt"/>
</dbReference>
<evidence type="ECO:0000313" key="7">
    <source>
        <dbReference type="Proteomes" id="UP001497623"/>
    </source>
</evidence>
<comment type="caution">
    <text evidence="6">The sequence shown here is derived from an EMBL/GenBank/DDBJ whole genome shotgun (WGS) entry which is preliminary data.</text>
</comment>
<dbReference type="Pfam" id="PF00400">
    <property type="entry name" value="WD40"/>
    <property type="match status" value="4"/>
</dbReference>
<dbReference type="InterPro" id="IPR020472">
    <property type="entry name" value="WD40_PAC1"/>
</dbReference>
<feature type="repeat" description="WD" evidence="4">
    <location>
        <begin position="193"/>
        <end position="234"/>
    </location>
</feature>
<dbReference type="GO" id="GO:0000209">
    <property type="term" value="P:protein polyubiquitination"/>
    <property type="evidence" value="ECO:0007669"/>
    <property type="project" value="TreeGrafter"/>
</dbReference>
<feature type="domain" description="SOCS box" evidence="5">
    <location>
        <begin position="367"/>
        <end position="411"/>
    </location>
</feature>
<dbReference type="PANTHER" id="PTHR15622:SF2">
    <property type="entry name" value="U4_U6 SMALL NUCLEAR RIBONUCLEOPROTEIN PRP4"/>
    <property type="match status" value="1"/>
</dbReference>
<proteinExistence type="predicted"/>
<feature type="repeat" description="WD" evidence="4">
    <location>
        <begin position="149"/>
        <end position="191"/>
    </location>
</feature>
<dbReference type="Proteomes" id="UP001497623">
    <property type="component" value="Unassembled WGS sequence"/>
</dbReference>
<reference evidence="6 7" key="1">
    <citation type="submission" date="2024-05" db="EMBL/GenBank/DDBJ databases">
        <authorList>
            <person name="Wallberg A."/>
        </authorList>
    </citation>
    <scope>NUCLEOTIDE SEQUENCE [LARGE SCALE GENOMIC DNA]</scope>
</reference>
<keyword evidence="7" id="KW-1185">Reference proteome</keyword>
<protein>
    <recommendedName>
        <fullName evidence="5">SOCS box domain-containing protein</fullName>
    </recommendedName>
</protein>
<evidence type="ECO:0000313" key="6">
    <source>
        <dbReference type="EMBL" id="CAL4072181.1"/>
    </source>
</evidence>
<feature type="repeat" description="WD" evidence="4">
    <location>
        <begin position="235"/>
        <end position="276"/>
    </location>
</feature>
<dbReference type="InterPro" id="IPR051983">
    <property type="entry name" value="WSB_SOCS-box_domain"/>
</dbReference>
<dbReference type="SUPFAM" id="SSF50978">
    <property type="entry name" value="WD40 repeat-like"/>
    <property type="match status" value="1"/>
</dbReference>
<keyword evidence="3" id="KW-0833">Ubl conjugation pathway</keyword>
<dbReference type="InterPro" id="IPR036036">
    <property type="entry name" value="SOCS_box-like_dom_sf"/>
</dbReference>
<evidence type="ECO:0000256" key="3">
    <source>
        <dbReference type="ARBA" id="ARBA00022786"/>
    </source>
</evidence>